<dbReference type="PRINTS" id="PR00081">
    <property type="entry name" value="GDHRDH"/>
</dbReference>
<dbReference type="GO" id="GO:0016491">
    <property type="term" value="F:oxidoreductase activity"/>
    <property type="evidence" value="ECO:0007669"/>
    <property type="project" value="UniProtKB-KW"/>
</dbReference>
<sequence>MNWKINIGATANVALDTPNWLEKSKGIKMKHQDQVVLVTGAGQGIGQSIVSYFAAAGANVAAVDINADTLNASVNELNANVAGNIVAITANIAKSDSVRDAIAAVVEKFGRLDAIINVAGVGSIDAFVDTPDEHWDKVIAVNLTGTFLCCREAAKVMQAQGSGCIINVSSTAALTGEGPSHYCASKAGVMGLTRSMARELAPVGIRVNTIVPGPTNTPMMADIPEEWTQQMIAAIPLARMGEGEDIAKVASFLACDDSGFITGQNIAVNGGMAFI</sequence>
<dbReference type="SUPFAM" id="SSF51735">
    <property type="entry name" value="NAD(P)-binding Rossmann-fold domains"/>
    <property type="match status" value="1"/>
</dbReference>
<dbReference type="FunFam" id="3.40.50.720:FF:000084">
    <property type="entry name" value="Short-chain dehydrogenase reductase"/>
    <property type="match status" value="1"/>
</dbReference>
<dbReference type="PRINTS" id="PR00080">
    <property type="entry name" value="SDRFAMILY"/>
</dbReference>
<evidence type="ECO:0000256" key="1">
    <source>
        <dbReference type="ARBA" id="ARBA00006484"/>
    </source>
</evidence>
<organism evidence="3">
    <name type="scientific">Pseudoalteromonas translucida KMM 520</name>
    <dbReference type="NCBI Taxonomy" id="1315283"/>
    <lineage>
        <taxon>Bacteria</taxon>
        <taxon>Pseudomonadati</taxon>
        <taxon>Pseudomonadota</taxon>
        <taxon>Gammaproteobacteria</taxon>
        <taxon>Alteromonadales</taxon>
        <taxon>Pseudoalteromonadaceae</taxon>
        <taxon>Pseudoalteromonas</taxon>
    </lineage>
</organism>
<accession>A0A0U2X4T7</accession>
<keyword evidence="2" id="KW-0560">Oxidoreductase</keyword>
<dbReference type="Pfam" id="PF13561">
    <property type="entry name" value="adh_short_C2"/>
    <property type="match status" value="1"/>
</dbReference>
<dbReference type="NCBIfam" id="NF005559">
    <property type="entry name" value="PRK07231.1"/>
    <property type="match status" value="1"/>
</dbReference>
<dbReference type="Proteomes" id="UP000065261">
    <property type="component" value="Chromosome I"/>
</dbReference>
<dbReference type="InterPro" id="IPR036291">
    <property type="entry name" value="NAD(P)-bd_dom_sf"/>
</dbReference>
<evidence type="ECO:0000313" key="4">
    <source>
        <dbReference type="Proteomes" id="UP000065261"/>
    </source>
</evidence>
<dbReference type="EMBL" id="CP011034">
    <property type="protein sequence ID" value="ALS32302.1"/>
    <property type="molecule type" value="Genomic_DNA"/>
</dbReference>
<dbReference type="PANTHER" id="PTHR24321">
    <property type="entry name" value="DEHYDROGENASES, SHORT CHAIN"/>
    <property type="match status" value="1"/>
</dbReference>
<name>A0A0U2X4T7_9GAMM</name>
<dbReference type="AlphaFoldDB" id="A0A0U2X4T7"/>
<evidence type="ECO:0000313" key="3">
    <source>
        <dbReference type="EMBL" id="ALS32302.1"/>
    </source>
</evidence>
<dbReference type="KEGG" id="ptn:PTRA_a1027"/>
<dbReference type="PATRIC" id="fig|1315283.4.peg.898"/>
<dbReference type="PANTHER" id="PTHR24321:SF8">
    <property type="entry name" value="ESTRADIOL 17-BETA-DEHYDROGENASE 8-RELATED"/>
    <property type="match status" value="1"/>
</dbReference>
<protein>
    <submittedName>
        <fullName evidence="3">3-oxoacyl-[acyl-carrier protein] reductase</fullName>
    </submittedName>
</protein>
<proteinExistence type="inferred from homology"/>
<dbReference type="InterPro" id="IPR002347">
    <property type="entry name" value="SDR_fam"/>
</dbReference>
<evidence type="ECO:0000256" key="2">
    <source>
        <dbReference type="ARBA" id="ARBA00023002"/>
    </source>
</evidence>
<gene>
    <name evidence="3" type="primary">fabG</name>
    <name evidence="3" type="ORF">PTRA_a1027</name>
</gene>
<dbReference type="Gene3D" id="3.40.50.720">
    <property type="entry name" value="NAD(P)-binding Rossmann-like Domain"/>
    <property type="match status" value="1"/>
</dbReference>
<reference evidence="3 4" key="1">
    <citation type="submission" date="2015-03" db="EMBL/GenBank/DDBJ databases">
        <authorList>
            <person name="Murphy D."/>
        </authorList>
    </citation>
    <scope>NUCLEOTIDE SEQUENCE [LARGE SCALE GENOMIC DNA]</scope>
    <source>
        <strain evidence="3 4">KMM 520</strain>
    </source>
</reference>
<comment type="similarity">
    <text evidence="1">Belongs to the short-chain dehydrogenases/reductases (SDR) family.</text>
</comment>